<sequence>MIPKFRGKSTDKSNKGQWVYGNLIVDGNNALIVNGIVECEEDYVALGDWCPVDLKTVGQSTGLFDKNKNEVFVGDEIRCTSGCPHEVYIEKEYGGTFIGGMPTIYLKGIDQGYAWTGDEEILGNIYELESVEE</sequence>
<proteinExistence type="predicted"/>
<name>A0A4U9XL00_9STRE</name>
<dbReference type="Gene3D" id="2.30.30.290">
    <property type="entry name" value="YopX-like domains"/>
    <property type="match status" value="1"/>
</dbReference>
<organism evidence="1 2">
    <name type="scientific">Streptococcus pseudoporcinus</name>
    <dbReference type="NCBI Taxonomy" id="361101"/>
    <lineage>
        <taxon>Bacteria</taxon>
        <taxon>Bacillati</taxon>
        <taxon>Bacillota</taxon>
        <taxon>Bacilli</taxon>
        <taxon>Lactobacillales</taxon>
        <taxon>Streptococcaceae</taxon>
        <taxon>Streptococcus</taxon>
    </lineage>
</organism>
<dbReference type="SUPFAM" id="SSF159006">
    <property type="entry name" value="YopX-like"/>
    <property type="match status" value="1"/>
</dbReference>
<dbReference type="AlphaFoldDB" id="A0A4U9XL00"/>
<dbReference type="RefSeq" id="WP_143920747.1">
    <property type="nucleotide sequence ID" value="NZ_CABEHT010000001.1"/>
</dbReference>
<reference evidence="1 2" key="1">
    <citation type="submission" date="2019-05" db="EMBL/GenBank/DDBJ databases">
        <authorList>
            <consortium name="Pathogen Informatics"/>
        </authorList>
    </citation>
    <scope>NUCLEOTIDE SEQUENCE [LARGE SCALE GENOMIC DNA]</scope>
    <source>
        <strain evidence="1 2">NCTC5386</strain>
    </source>
</reference>
<dbReference type="Proteomes" id="UP000394068">
    <property type="component" value="Unassembled WGS sequence"/>
</dbReference>
<evidence type="ECO:0000313" key="2">
    <source>
        <dbReference type="Proteomes" id="UP000394068"/>
    </source>
</evidence>
<evidence type="ECO:0000313" key="1">
    <source>
        <dbReference type="EMBL" id="VTS13455.1"/>
    </source>
</evidence>
<accession>A0A4U9XL00</accession>
<gene>
    <name evidence="1" type="ORF">NCTC5386_00976</name>
</gene>
<dbReference type="InterPro" id="IPR023385">
    <property type="entry name" value="YopX-like_C"/>
</dbReference>
<protein>
    <submittedName>
        <fullName evidence="1">YopX protein</fullName>
    </submittedName>
</protein>
<dbReference type="EMBL" id="CABEHT010000001">
    <property type="protein sequence ID" value="VTS13455.1"/>
    <property type="molecule type" value="Genomic_DNA"/>
</dbReference>